<dbReference type="SFLD" id="SFLDG00358">
    <property type="entry name" value="Main_(cytGST)"/>
    <property type="match status" value="1"/>
</dbReference>
<dbReference type="CDD" id="cd03048">
    <property type="entry name" value="GST_N_Ure2p_like"/>
    <property type="match status" value="1"/>
</dbReference>
<dbReference type="InterPro" id="IPR010987">
    <property type="entry name" value="Glutathione-S-Trfase_C-like"/>
</dbReference>
<dbReference type="AlphaFoldDB" id="A0A0D2E9U7"/>
<dbReference type="GeneID" id="25329716"/>
<evidence type="ECO:0000256" key="1">
    <source>
        <dbReference type="ARBA" id="ARBA00007409"/>
    </source>
</evidence>
<keyword evidence="6" id="KW-1185">Reference proteome</keyword>
<protein>
    <recommendedName>
        <fullName evidence="7">Glutathione S-transferase</fullName>
    </recommendedName>
</protein>
<dbReference type="Pfam" id="PF02798">
    <property type="entry name" value="GST_N"/>
    <property type="match status" value="1"/>
</dbReference>
<comment type="similarity">
    <text evidence="1 2">Belongs to the GST superfamily.</text>
</comment>
<dbReference type="Pfam" id="PF00043">
    <property type="entry name" value="GST_C"/>
    <property type="match status" value="1"/>
</dbReference>
<dbReference type="EMBL" id="KN847321">
    <property type="protein sequence ID" value="KIW52143.1"/>
    <property type="molecule type" value="Genomic_DNA"/>
</dbReference>
<gene>
    <name evidence="5" type="ORF">PV05_07808</name>
</gene>
<dbReference type="PANTHER" id="PTHR44051">
    <property type="entry name" value="GLUTATHIONE S-TRANSFERASE-RELATED"/>
    <property type="match status" value="1"/>
</dbReference>
<dbReference type="SFLD" id="SFLDS00019">
    <property type="entry name" value="Glutathione_Transferase_(cytos"/>
    <property type="match status" value="1"/>
</dbReference>
<sequence length="253" mass="29536">MAKEANIIYYTAFSPNGHKIAITLEELGLPYDMVHVNLPSIQHKEPWFLAINPNGRIPALTDKLEDGTEIKLFESGSIQQYLVDRFDTDHKISYPRGTKEYYQTNNWLFFMNAGIGPMQGQANHYVRYRLSSEPEQYSKDRYVNETRRLYRTLDKHFQDSKSEYLVGDRPTIADIAISSWTNILDFSGVDINEFPHVRTWQNRMASRPAVQRGYNTPKKIDLEALAKDPQAFKKHLKTNEDWIRQGMEENEKK</sequence>
<dbReference type="InterPro" id="IPR036282">
    <property type="entry name" value="Glutathione-S-Trfase_C_sf"/>
</dbReference>
<dbReference type="PROSITE" id="PS50405">
    <property type="entry name" value="GST_CTER"/>
    <property type="match status" value="1"/>
</dbReference>
<dbReference type="PROSITE" id="PS50404">
    <property type="entry name" value="GST_NTER"/>
    <property type="match status" value="1"/>
</dbReference>
<accession>A0A0D2E9U7</accession>
<feature type="domain" description="GST N-terminal" evidence="3">
    <location>
        <begin position="4"/>
        <end position="90"/>
    </location>
</feature>
<evidence type="ECO:0000256" key="2">
    <source>
        <dbReference type="RuleBase" id="RU003494"/>
    </source>
</evidence>
<evidence type="ECO:0008006" key="7">
    <source>
        <dbReference type="Google" id="ProtNLM"/>
    </source>
</evidence>
<dbReference type="Gene3D" id="1.20.1050.10">
    <property type="match status" value="1"/>
</dbReference>
<dbReference type="SUPFAM" id="SSF52833">
    <property type="entry name" value="Thioredoxin-like"/>
    <property type="match status" value="1"/>
</dbReference>
<reference evidence="5 6" key="1">
    <citation type="submission" date="2015-01" db="EMBL/GenBank/DDBJ databases">
        <title>The Genome Sequence of Exophiala xenobiotica CBS118157.</title>
        <authorList>
            <consortium name="The Broad Institute Genomics Platform"/>
            <person name="Cuomo C."/>
            <person name="de Hoog S."/>
            <person name="Gorbushina A."/>
            <person name="Stielow B."/>
            <person name="Teixiera M."/>
            <person name="Abouelleil A."/>
            <person name="Chapman S.B."/>
            <person name="Priest M."/>
            <person name="Young S.K."/>
            <person name="Wortman J."/>
            <person name="Nusbaum C."/>
            <person name="Birren B."/>
        </authorList>
    </citation>
    <scope>NUCLEOTIDE SEQUENCE [LARGE SCALE GENOMIC DNA]</scope>
    <source>
        <strain evidence="5 6">CBS 118157</strain>
    </source>
</reference>
<dbReference type="InterPro" id="IPR036249">
    <property type="entry name" value="Thioredoxin-like_sf"/>
</dbReference>
<dbReference type="Gene3D" id="3.40.30.10">
    <property type="entry name" value="Glutaredoxin"/>
    <property type="match status" value="1"/>
</dbReference>
<dbReference type="SUPFAM" id="SSF47616">
    <property type="entry name" value="GST C-terminal domain-like"/>
    <property type="match status" value="1"/>
</dbReference>
<dbReference type="SFLD" id="SFLDG01151">
    <property type="entry name" value="Main.2:_Nu-like"/>
    <property type="match status" value="1"/>
</dbReference>
<dbReference type="HOGENOM" id="CLU_011226_14_0_1"/>
<evidence type="ECO:0000313" key="6">
    <source>
        <dbReference type="Proteomes" id="UP000054342"/>
    </source>
</evidence>
<proteinExistence type="inferred from homology"/>
<dbReference type="RefSeq" id="XP_013312727.1">
    <property type="nucleotide sequence ID" value="XM_013457273.1"/>
</dbReference>
<dbReference type="STRING" id="348802.A0A0D2E9U7"/>
<evidence type="ECO:0000313" key="5">
    <source>
        <dbReference type="EMBL" id="KIW52143.1"/>
    </source>
</evidence>
<dbReference type="Proteomes" id="UP000054342">
    <property type="component" value="Unassembled WGS sequence"/>
</dbReference>
<dbReference type="InterPro" id="IPR004045">
    <property type="entry name" value="Glutathione_S-Trfase_N"/>
</dbReference>
<evidence type="ECO:0000259" key="4">
    <source>
        <dbReference type="PROSITE" id="PS50405"/>
    </source>
</evidence>
<dbReference type="PANTHER" id="PTHR44051:SF8">
    <property type="entry name" value="GLUTATHIONE S-TRANSFERASE GSTA"/>
    <property type="match status" value="1"/>
</dbReference>
<dbReference type="InterPro" id="IPR004046">
    <property type="entry name" value="GST_C"/>
</dbReference>
<dbReference type="InterPro" id="IPR040079">
    <property type="entry name" value="Glutathione_S-Trfase"/>
</dbReference>
<name>A0A0D2E9U7_9EURO</name>
<feature type="domain" description="GST C-terminal" evidence="4">
    <location>
        <begin position="97"/>
        <end position="224"/>
    </location>
</feature>
<dbReference type="OrthoDB" id="422574at2759"/>
<organism evidence="5 6">
    <name type="scientific">Exophiala xenobiotica</name>
    <dbReference type="NCBI Taxonomy" id="348802"/>
    <lineage>
        <taxon>Eukaryota</taxon>
        <taxon>Fungi</taxon>
        <taxon>Dikarya</taxon>
        <taxon>Ascomycota</taxon>
        <taxon>Pezizomycotina</taxon>
        <taxon>Eurotiomycetes</taxon>
        <taxon>Chaetothyriomycetidae</taxon>
        <taxon>Chaetothyriales</taxon>
        <taxon>Herpotrichiellaceae</taxon>
        <taxon>Exophiala</taxon>
    </lineage>
</organism>
<evidence type="ECO:0000259" key="3">
    <source>
        <dbReference type="PROSITE" id="PS50404"/>
    </source>
</evidence>